<organism evidence="1 2">
    <name type="scientific">Pseudobacter ginsenosidimutans</name>
    <dbReference type="NCBI Taxonomy" id="661488"/>
    <lineage>
        <taxon>Bacteria</taxon>
        <taxon>Pseudomonadati</taxon>
        <taxon>Bacteroidota</taxon>
        <taxon>Chitinophagia</taxon>
        <taxon>Chitinophagales</taxon>
        <taxon>Chitinophagaceae</taxon>
        <taxon>Pseudobacter</taxon>
    </lineage>
</organism>
<name>A0A4Q7MUG6_9BACT</name>
<dbReference type="RefSeq" id="WP_130541168.1">
    <property type="nucleotide sequence ID" value="NZ_CP042431.1"/>
</dbReference>
<dbReference type="Proteomes" id="UP000293874">
    <property type="component" value="Unassembled WGS sequence"/>
</dbReference>
<evidence type="ECO:0000313" key="1">
    <source>
        <dbReference type="EMBL" id="RZS70700.1"/>
    </source>
</evidence>
<sequence>MKKLHITSGILLSAILMTSSCKKFDDMLTNPREANVDQVEVEYFLNNAIVDAQMDPHIAERIFVLYWKNASRQQLGSTLTIGADNDDWNRDYFTYISGWLNAANTAIQVADEKQAKGTAWPYNESLKQVARIWRAYLMSEMSDNFGPIPVNGFQGTNPDFADVKTVYYHILDELKDAGTKLDGAATAAPEAKYDAAYGWKYAKWKKYAVSLRMRLAMRLSEVDEQKAKSEFEAAAKEAAITTMDDAFQVQEKADGYNALNGVMSREWNSQIMSATLENIFTGLGGIATTDLLPADFHSYIRAANDAGIKLTNHFSTKTNEPLAGYFQDGIPPSLDPRALKAFPLAGDFDNLDFCRYGDWSITERDLIDDDGDLVRKLNGKFTWNGWQSGDWGVYNSRNQLRSYPGANPRLALKFRNSTNKRIFFAPWETYFLLAEAALRGWDVPTTAKAAYETGVKLNFDYWGVTAFAANYLASSDYNRFGTSASWDHTTEPPATHQMTYKDGYTGTPGVVNVLYPVNNIYKNGTIKNDRLTKIITQKYISNLPWLPLESWNDHRRLGLPFYENPSVESPLPNMKQLTESNYMHNQVNFFAQRLRYPASLRNANAKGYAQAMEALDGEDTNFTPLWWAQK</sequence>
<accession>A0A4Q7MUG6</accession>
<dbReference type="AlphaFoldDB" id="A0A4Q7MUG6"/>
<reference evidence="1 2" key="1">
    <citation type="submission" date="2019-02" db="EMBL/GenBank/DDBJ databases">
        <title>Genomic Encyclopedia of Type Strains, Phase IV (KMG-IV): sequencing the most valuable type-strain genomes for metagenomic binning, comparative biology and taxonomic classification.</title>
        <authorList>
            <person name="Goeker M."/>
        </authorList>
    </citation>
    <scope>NUCLEOTIDE SEQUENCE [LARGE SCALE GENOMIC DNA]</scope>
    <source>
        <strain evidence="1 2">DSM 18116</strain>
    </source>
</reference>
<dbReference type="SUPFAM" id="SSF48452">
    <property type="entry name" value="TPR-like"/>
    <property type="match status" value="1"/>
</dbReference>
<dbReference type="OrthoDB" id="9766256at2"/>
<gene>
    <name evidence="1" type="ORF">EV199_2593</name>
</gene>
<keyword evidence="1" id="KW-0449">Lipoprotein</keyword>
<dbReference type="PROSITE" id="PS51257">
    <property type="entry name" value="PROKAR_LIPOPROTEIN"/>
    <property type="match status" value="1"/>
</dbReference>
<dbReference type="InterPro" id="IPR011990">
    <property type="entry name" value="TPR-like_helical_dom_sf"/>
</dbReference>
<keyword evidence="2" id="KW-1185">Reference proteome</keyword>
<evidence type="ECO:0000313" key="2">
    <source>
        <dbReference type="Proteomes" id="UP000293874"/>
    </source>
</evidence>
<protein>
    <submittedName>
        <fullName evidence="1">SusD/RagB-like outer membrane lipoprotein</fullName>
    </submittedName>
</protein>
<dbReference type="Gene3D" id="1.25.40.390">
    <property type="match status" value="2"/>
</dbReference>
<dbReference type="EMBL" id="SGXA01000002">
    <property type="protein sequence ID" value="RZS70700.1"/>
    <property type="molecule type" value="Genomic_DNA"/>
</dbReference>
<dbReference type="Pfam" id="PF12741">
    <property type="entry name" value="SusD-like"/>
    <property type="match status" value="2"/>
</dbReference>
<comment type="caution">
    <text evidence="1">The sequence shown here is derived from an EMBL/GenBank/DDBJ whole genome shotgun (WGS) entry which is preliminary data.</text>
</comment>
<proteinExistence type="predicted"/>
<dbReference type="InterPro" id="IPR024302">
    <property type="entry name" value="SusD-like"/>
</dbReference>